<reference evidence="2" key="1">
    <citation type="submission" date="2020-11" db="EMBL/GenBank/DDBJ databases">
        <authorList>
            <person name="Tran Van P."/>
        </authorList>
    </citation>
    <scope>NUCLEOTIDE SEQUENCE</scope>
</reference>
<organism evidence="2">
    <name type="scientific">Notodromas monacha</name>
    <dbReference type="NCBI Taxonomy" id="399045"/>
    <lineage>
        <taxon>Eukaryota</taxon>
        <taxon>Metazoa</taxon>
        <taxon>Ecdysozoa</taxon>
        <taxon>Arthropoda</taxon>
        <taxon>Crustacea</taxon>
        <taxon>Oligostraca</taxon>
        <taxon>Ostracoda</taxon>
        <taxon>Podocopa</taxon>
        <taxon>Podocopida</taxon>
        <taxon>Cypridocopina</taxon>
        <taxon>Cypridoidea</taxon>
        <taxon>Cyprididae</taxon>
        <taxon>Notodromas</taxon>
    </lineage>
</organism>
<evidence type="ECO:0000256" key="1">
    <source>
        <dbReference type="SAM" id="MobiDB-lite"/>
    </source>
</evidence>
<accession>A0A7R9G8B7</accession>
<sequence>MSGSRPEAREGNVGGVAPEELSLKKEKAPVKPPQVEFQGTSKIFESGIDLPAISVLILIPGLENSVERLVGTKTGIKVSASRGFAVGPT</sequence>
<keyword evidence="3" id="KW-1185">Reference proteome</keyword>
<protein>
    <submittedName>
        <fullName evidence="2">Uncharacterized protein</fullName>
    </submittedName>
</protein>
<gene>
    <name evidence="2" type="ORF">NMOB1V02_LOCUS751</name>
</gene>
<dbReference type="AlphaFoldDB" id="A0A7R9G8B7"/>
<dbReference type="EMBL" id="OA882105">
    <property type="protein sequence ID" value="CAD7272833.1"/>
    <property type="molecule type" value="Genomic_DNA"/>
</dbReference>
<name>A0A7R9G8B7_9CRUS</name>
<feature type="compositionally biased region" description="Basic and acidic residues" evidence="1">
    <location>
        <begin position="1"/>
        <end position="10"/>
    </location>
</feature>
<feature type="region of interest" description="Disordered" evidence="1">
    <location>
        <begin position="1"/>
        <end position="34"/>
    </location>
</feature>
<proteinExistence type="predicted"/>
<evidence type="ECO:0000313" key="2">
    <source>
        <dbReference type="EMBL" id="CAD7272833.1"/>
    </source>
</evidence>
<dbReference type="EMBL" id="CAJPEX010000068">
    <property type="protein sequence ID" value="CAG0912985.1"/>
    <property type="molecule type" value="Genomic_DNA"/>
</dbReference>
<evidence type="ECO:0000313" key="3">
    <source>
        <dbReference type="Proteomes" id="UP000678499"/>
    </source>
</evidence>
<dbReference type="Proteomes" id="UP000678499">
    <property type="component" value="Unassembled WGS sequence"/>
</dbReference>